<feature type="compositionally biased region" description="Low complexity" evidence="1">
    <location>
        <begin position="211"/>
        <end position="240"/>
    </location>
</feature>
<dbReference type="InterPro" id="IPR051647">
    <property type="entry name" value="Mediator_comp_sub12"/>
</dbReference>
<accession>F2UQK0</accession>
<dbReference type="InterPro" id="IPR032675">
    <property type="entry name" value="LRR_dom_sf"/>
</dbReference>
<organism evidence="3">
    <name type="scientific">Salpingoeca rosetta (strain ATCC 50818 / BSB-021)</name>
    <dbReference type="NCBI Taxonomy" id="946362"/>
    <lineage>
        <taxon>Eukaryota</taxon>
        <taxon>Choanoflagellata</taxon>
        <taxon>Craspedida</taxon>
        <taxon>Salpingoecidae</taxon>
        <taxon>Salpingoeca</taxon>
    </lineage>
</organism>
<proteinExistence type="predicted"/>
<reference evidence="2" key="1">
    <citation type="submission" date="2009-08" db="EMBL/GenBank/DDBJ databases">
        <title>Annotation of Salpingoeca rosetta.</title>
        <authorList>
            <consortium name="The Broad Institute Genome Sequencing Platform"/>
            <person name="Russ C."/>
            <person name="Cuomo C."/>
            <person name="Burger G."/>
            <person name="Gray M.W."/>
            <person name="Holland P.W.H."/>
            <person name="King N."/>
            <person name="Lang F.B.F."/>
            <person name="Roger A.J."/>
            <person name="Ruiz-Trillo I."/>
            <person name="Young S.K."/>
            <person name="Zeng Q."/>
            <person name="Gargeya S."/>
            <person name="Alvarado L."/>
            <person name="Berlin A."/>
            <person name="Chapman S.B."/>
            <person name="Chen Z."/>
            <person name="Freedman E."/>
            <person name="Gellesch M."/>
            <person name="Goldberg J."/>
            <person name="Griggs A."/>
            <person name="Gujja S."/>
            <person name="Heilman E."/>
            <person name="Heiman D."/>
            <person name="Howarth C."/>
            <person name="Mehta T."/>
            <person name="Neiman D."/>
            <person name="Pearson M."/>
            <person name="Roberts A."/>
            <person name="Saif S."/>
            <person name="Shea T."/>
            <person name="Shenoy N."/>
            <person name="Sisk P."/>
            <person name="Stolte C."/>
            <person name="Sykes S."/>
            <person name="White J."/>
            <person name="Yandava C."/>
            <person name="Haas B."/>
            <person name="Nusbaum C."/>
            <person name="Birren B."/>
        </authorList>
    </citation>
    <scope>NUCLEOTIDE SEQUENCE [LARGE SCALE GENOMIC DNA]</scope>
    <source>
        <strain evidence="2">ATCC 50818</strain>
    </source>
</reference>
<keyword evidence="3" id="KW-1185">Reference proteome</keyword>
<dbReference type="Proteomes" id="UP000007799">
    <property type="component" value="Unassembled WGS sequence"/>
</dbReference>
<name>F2UQK0_SALR5</name>
<feature type="compositionally biased region" description="Basic and acidic residues" evidence="1">
    <location>
        <begin position="249"/>
        <end position="258"/>
    </location>
</feature>
<evidence type="ECO:0000256" key="1">
    <source>
        <dbReference type="SAM" id="MobiDB-lite"/>
    </source>
</evidence>
<evidence type="ECO:0000313" key="3">
    <source>
        <dbReference type="Proteomes" id="UP000007799"/>
    </source>
</evidence>
<dbReference type="GeneID" id="16069056"/>
<feature type="region of interest" description="Disordered" evidence="1">
    <location>
        <begin position="113"/>
        <end position="143"/>
    </location>
</feature>
<dbReference type="eggNOG" id="ENOG502QVK9">
    <property type="taxonomic scope" value="Eukaryota"/>
</dbReference>
<dbReference type="PANTHER" id="PTHR46007">
    <property type="entry name" value="MEDIATOR OF RNA POLYMERASE II TRANSCRIPTION SUBUNIT 12"/>
    <property type="match status" value="1"/>
</dbReference>
<dbReference type="Gene3D" id="3.80.10.10">
    <property type="entry name" value="Ribonuclease Inhibitor"/>
    <property type="match status" value="1"/>
</dbReference>
<dbReference type="AlphaFoldDB" id="F2UQK0"/>
<dbReference type="InParanoid" id="F2UQK0"/>
<dbReference type="RefSeq" id="XP_004988526.1">
    <property type="nucleotide sequence ID" value="XM_004988469.1"/>
</dbReference>
<dbReference type="KEGG" id="sre:PTSG_10188"/>
<gene>
    <name evidence="2" type="ORF">PTSG_10188</name>
</gene>
<feature type="compositionally biased region" description="Low complexity" evidence="1">
    <location>
        <begin position="113"/>
        <end position="127"/>
    </location>
</feature>
<dbReference type="PANTHER" id="PTHR46007:SF8">
    <property type="entry name" value="C2H2-TYPE DOMAIN-CONTAINING PROTEIN"/>
    <property type="match status" value="1"/>
</dbReference>
<protein>
    <submittedName>
        <fullName evidence="2">Uncharacterized protein</fullName>
    </submittedName>
</protein>
<dbReference type="EMBL" id="GL832989">
    <property type="protein sequence ID" value="EGD79905.1"/>
    <property type="molecule type" value="Genomic_DNA"/>
</dbReference>
<dbReference type="GO" id="GO:0045944">
    <property type="term" value="P:positive regulation of transcription by RNA polymerase II"/>
    <property type="evidence" value="ECO:0007669"/>
    <property type="project" value="TreeGrafter"/>
</dbReference>
<dbReference type="STRING" id="946362.F2UQK0"/>
<feature type="region of interest" description="Disordered" evidence="1">
    <location>
        <begin position="208"/>
        <end position="261"/>
    </location>
</feature>
<sequence>MSISSVSASEWALIAAHLVPSEDARDDHHHVSILDEADVDKRAAQQALGRAFFNLMLTCRELYHDLPWAMPKWCLSRVYNGNRAERAILHWLDTFQSDLLPATTATAAATATAATTKATTTKATTTASAPAGSTRSPSSLPKEKSAMEGVAWMESRFLAHCWLGAKFDSKCTFLRARLSTPTSPEFWHSFGLCGHVMFGTLNELKSWSATQQQQQHQQQQRQPQEQQRQPQQPQQPQPQQQHEHKTHQHPPEHQRQQRQDAVLVPQTAAVSTPPKSQQKASQGPLAPALYSLNLNLTRQEDVDCFHQLHTRLLARARGDTMFVLTRVTIPLLTVSNVKYLTIKSFSRTTIDSLHFHDVEEVEWHPTALQRAICGTFRHTRHVTLHVPFSLDDIAALAGVPEIELWSSRLLQLEHMDEAQETNIDTSAATDVSPLRGARQLGLHVLPVLNEASSLEAAQRVSLTDVALTTNRLANATSIRLANMKVMPDVLHLPKATEIELVESDVKQITCPAHLDRLYIHNGGSDATLPIPSFEFAKEVQLKLFSLAREQLADLGSRVDTLVLHACVRNMSDLHVIPDHVHVCVSMGMRELNVDVPAPPCVQELQCLRRADFPIHHVAHVPRLTLPSTSSGAPIRDLYLLSNRQRLSLEGCTVEGEITGCRSLFLRACRGAATVTATHYLSVLRGAIASEQAGDDVFPKLRLARVRDVSACHLDSCSIQDFACMQNVQRLVLRNCTFDSVDTLPPVASLRMLNCTTSDKEWAWPWLVLINRTPEEMRHVLLAGKKHRRR</sequence>
<dbReference type="GO" id="GO:0003713">
    <property type="term" value="F:transcription coactivator activity"/>
    <property type="evidence" value="ECO:0007669"/>
    <property type="project" value="TreeGrafter"/>
</dbReference>
<dbReference type="GO" id="GO:0016592">
    <property type="term" value="C:mediator complex"/>
    <property type="evidence" value="ECO:0007669"/>
    <property type="project" value="TreeGrafter"/>
</dbReference>
<evidence type="ECO:0000313" key="2">
    <source>
        <dbReference type="EMBL" id="EGD79905.1"/>
    </source>
</evidence>